<sequence length="449" mass="49893">MTYQVRVDLAGTTPPTWRRLEVASDVFLDDLHEIIQIAFGWTDSHLHRFGCGPAYYSDDTEYYLMDFDVDSGEMGIPEQQVRLDEVLADIGDRMFYCYDFGDNWQLVLRLEAVEPRASSGRNVVCTHGDRGGPAEDCGGVGAYELIEAFKDPTIGDPETEIEYRQVLGDIDPYSYPTTPFDIAEINEALCDFDRHVDIGQLPGPLADLLGAVRTTSQRGLLRRMMGVAMQEPVLIDLDAATTAVRPYAWLIDRVGDDGIKLTTAGYLPPVHVEAAFTELDLADAWIGMGNREQLTIPVLRLRESAQRMGLLRKHRGRLMVTARGKAARSDPSALWFQLAERMPPTSKDLCEEQAGLLFLIAVAAGENDPDGFVADMLDAIGWKHRDRTPITTSSAAHITRNTRDVLRRLRLLASDSRVAKPERVTPQAVAFARAAVRSWPSAAKSTPWS</sequence>
<organism evidence="2 3">
    <name type="scientific">Mycobacterium nebraskense</name>
    <dbReference type="NCBI Taxonomy" id="244292"/>
    <lineage>
        <taxon>Bacteria</taxon>
        <taxon>Bacillati</taxon>
        <taxon>Actinomycetota</taxon>
        <taxon>Actinomycetes</taxon>
        <taxon>Mycobacteriales</taxon>
        <taxon>Mycobacteriaceae</taxon>
        <taxon>Mycobacterium</taxon>
    </lineage>
</organism>
<feature type="domain" description="Plasmid pRiA4b Orf3-like" evidence="1">
    <location>
        <begin position="2"/>
        <end position="171"/>
    </location>
</feature>
<comment type="caution">
    <text evidence="2">The sequence shown here is derived from an EMBL/GenBank/DDBJ whole genome shotgun (WGS) entry which is preliminary data.</text>
</comment>
<proteinExistence type="predicted"/>
<reference evidence="2 3" key="1">
    <citation type="submission" date="2016-01" db="EMBL/GenBank/DDBJ databases">
        <title>The new phylogeny of the genus Mycobacterium.</title>
        <authorList>
            <person name="Tarcisio F."/>
            <person name="Conor M."/>
            <person name="Antonella G."/>
            <person name="Elisabetta G."/>
            <person name="Giulia F.S."/>
            <person name="Sara T."/>
            <person name="Anna F."/>
            <person name="Clotilde B."/>
            <person name="Roberto B."/>
            <person name="Veronica D.S."/>
            <person name="Fabio R."/>
            <person name="Monica P."/>
            <person name="Olivier J."/>
            <person name="Enrico T."/>
            <person name="Nicola S."/>
        </authorList>
    </citation>
    <scope>NUCLEOTIDE SEQUENCE [LARGE SCALE GENOMIC DNA]</scope>
    <source>
        <strain evidence="2 3">DSM 44803</strain>
    </source>
</reference>
<accession>A0A1X1YXZ8</accession>
<dbReference type="Pfam" id="PF07929">
    <property type="entry name" value="PRiA4_ORF3"/>
    <property type="match status" value="1"/>
</dbReference>
<protein>
    <recommendedName>
        <fullName evidence="1">Plasmid pRiA4b Orf3-like domain-containing protein</fullName>
    </recommendedName>
</protein>
<keyword evidence="3" id="KW-1185">Reference proteome</keyword>
<evidence type="ECO:0000313" key="3">
    <source>
        <dbReference type="Proteomes" id="UP000193781"/>
    </source>
</evidence>
<name>A0A1X1YXZ8_9MYCO</name>
<dbReference type="PANTHER" id="PTHR41878">
    <property type="entry name" value="LEXA REPRESSOR-RELATED"/>
    <property type="match status" value="1"/>
</dbReference>
<dbReference type="PANTHER" id="PTHR41878:SF1">
    <property type="entry name" value="TNPR PROTEIN"/>
    <property type="match status" value="1"/>
</dbReference>
<dbReference type="Proteomes" id="UP000193781">
    <property type="component" value="Unassembled WGS sequence"/>
</dbReference>
<gene>
    <name evidence="2" type="ORF">AWC17_15805</name>
</gene>
<dbReference type="Gene3D" id="3.10.290.30">
    <property type="entry name" value="MM3350-like"/>
    <property type="match status" value="1"/>
</dbReference>
<dbReference type="EMBL" id="LQPH01000166">
    <property type="protein sequence ID" value="ORW15956.1"/>
    <property type="molecule type" value="Genomic_DNA"/>
</dbReference>
<evidence type="ECO:0000259" key="1">
    <source>
        <dbReference type="Pfam" id="PF07929"/>
    </source>
</evidence>
<evidence type="ECO:0000313" key="2">
    <source>
        <dbReference type="EMBL" id="ORW15956.1"/>
    </source>
</evidence>
<dbReference type="InterPro" id="IPR024047">
    <property type="entry name" value="MM3350-like_sf"/>
</dbReference>
<dbReference type="SUPFAM" id="SSF159941">
    <property type="entry name" value="MM3350-like"/>
    <property type="match status" value="1"/>
</dbReference>
<dbReference type="InterPro" id="IPR012912">
    <property type="entry name" value="Plasmid_pRiA4b_Orf3-like"/>
</dbReference>
<dbReference type="AlphaFoldDB" id="A0A1X1YXZ8"/>